<dbReference type="Pfam" id="PF05368">
    <property type="entry name" value="NmrA"/>
    <property type="match status" value="1"/>
</dbReference>
<dbReference type="InterPro" id="IPR036291">
    <property type="entry name" value="NAD(P)-bd_dom_sf"/>
</dbReference>
<dbReference type="AlphaFoldDB" id="A0A0C2JFC5"/>
<dbReference type="SUPFAM" id="SSF51735">
    <property type="entry name" value="NAD(P)-binding Rossmann-fold domains"/>
    <property type="match status" value="1"/>
</dbReference>
<evidence type="ECO:0000259" key="1">
    <source>
        <dbReference type="Pfam" id="PF05368"/>
    </source>
</evidence>
<dbReference type="InterPro" id="IPR051604">
    <property type="entry name" value="Ergot_Alk_Oxidoreductase"/>
</dbReference>
<dbReference type="STRING" id="183763.LP52_03735"/>
<gene>
    <name evidence="2" type="ORF">LP52_03735</name>
</gene>
<dbReference type="RefSeq" id="WP_040270737.1">
    <property type="nucleotide sequence ID" value="NZ_JROO01000006.1"/>
</dbReference>
<organism evidence="2 3">
    <name type="scientific">Streptomonospora alba</name>
    <dbReference type="NCBI Taxonomy" id="183763"/>
    <lineage>
        <taxon>Bacteria</taxon>
        <taxon>Bacillati</taxon>
        <taxon>Actinomycetota</taxon>
        <taxon>Actinomycetes</taxon>
        <taxon>Streptosporangiales</taxon>
        <taxon>Nocardiopsidaceae</taxon>
        <taxon>Streptomonospora</taxon>
    </lineage>
</organism>
<evidence type="ECO:0000313" key="2">
    <source>
        <dbReference type="EMBL" id="KII00057.1"/>
    </source>
</evidence>
<dbReference type="PANTHER" id="PTHR43162">
    <property type="match status" value="1"/>
</dbReference>
<dbReference type="InterPro" id="IPR008030">
    <property type="entry name" value="NmrA-like"/>
</dbReference>
<feature type="domain" description="NmrA-like" evidence="1">
    <location>
        <begin position="6"/>
        <end position="249"/>
    </location>
</feature>
<dbReference type="Proteomes" id="UP000031675">
    <property type="component" value="Unassembled WGS sequence"/>
</dbReference>
<name>A0A0C2JFC5_9ACTN</name>
<evidence type="ECO:0000313" key="3">
    <source>
        <dbReference type="Proteomes" id="UP000031675"/>
    </source>
</evidence>
<keyword evidence="3" id="KW-1185">Reference proteome</keyword>
<dbReference type="Gene3D" id="3.90.25.10">
    <property type="entry name" value="UDP-galactose 4-epimerase, domain 1"/>
    <property type="match status" value="1"/>
</dbReference>
<dbReference type="EMBL" id="JROO01000006">
    <property type="protein sequence ID" value="KII00057.1"/>
    <property type="molecule type" value="Genomic_DNA"/>
</dbReference>
<comment type="caution">
    <text evidence="2">The sequence shown here is derived from an EMBL/GenBank/DDBJ whole genome shotgun (WGS) entry which is preliminary data.</text>
</comment>
<dbReference type="Gene3D" id="3.40.50.720">
    <property type="entry name" value="NAD(P)-binding Rossmann-like Domain"/>
    <property type="match status" value="1"/>
</dbReference>
<protein>
    <recommendedName>
        <fullName evidence="1">NmrA-like domain-containing protein</fullName>
    </recommendedName>
</protein>
<dbReference type="OrthoDB" id="4457504at2"/>
<dbReference type="PANTHER" id="PTHR43162:SF1">
    <property type="entry name" value="PRESTALK A DIFFERENTIATION PROTEIN A"/>
    <property type="match status" value="1"/>
</dbReference>
<accession>A0A0C2JFC5</accession>
<sequence>MAHDRPILVTGATGNVGRHVVRRLVEEGRAVRALTRDPAKADLPGGVEAVRGDLADPASLGPALEGVDTAFLLWPSLEADQAAQETVAALAQGVDRAVYLSTMGVDPVSSEREGGILGSHAMLERRIRESRMDWTFVRAGGFAANLGEWIPRIRESGVVRPALPELARPLIHEADIAEVVVRALTEDGHIGAIYDITGPELLSQAEQARIIGEELGTPVRVEAMGHEEAVRDLSGSGLPRETAEEILRAHAGMVGDPEPVTDTVERVTGAPARTFRQWAADRIAAARAA</sequence>
<proteinExistence type="predicted"/>
<reference evidence="3" key="1">
    <citation type="journal article" date="2015" name="Chem. Biol.">
        <title>Structure, bioactivity, and resistance mechanism of streptomonomicin, an unusual lasso Peptide from an understudied halophilic actinomycete.</title>
        <authorList>
            <person name="Metelev M."/>
            <person name="Tietz J.I."/>
            <person name="Melby J.O."/>
            <person name="Blair P.M."/>
            <person name="Zhu L."/>
            <person name="Livnat I."/>
            <person name="Severinov K."/>
            <person name="Mitchell D.A."/>
        </authorList>
    </citation>
    <scope>NUCLEOTIDE SEQUENCE [LARGE SCALE GENOMIC DNA]</scope>
    <source>
        <strain evidence="3">YIM 90003</strain>
    </source>
</reference>